<comment type="caution">
    <text evidence="1">The sequence shown here is derived from an EMBL/GenBank/DDBJ whole genome shotgun (WGS) entry which is preliminary data.</text>
</comment>
<evidence type="ECO:0000313" key="1">
    <source>
        <dbReference type="EMBL" id="CAH9100662.1"/>
    </source>
</evidence>
<reference evidence="1" key="1">
    <citation type="submission" date="2022-07" db="EMBL/GenBank/DDBJ databases">
        <authorList>
            <person name="Macas J."/>
            <person name="Novak P."/>
            <person name="Neumann P."/>
        </authorList>
    </citation>
    <scope>NUCLEOTIDE SEQUENCE</scope>
</reference>
<protein>
    <recommendedName>
        <fullName evidence="3">Prolamin-like domain-containing protein</fullName>
    </recommendedName>
</protein>
<gene>
    <name evidence="1" type="ORF">CEURO_LOCUS15032</name>
</gene>
<accession>A0A9P0ZEM0</accession>
<organism evidence="1 2">
    <name type="scientific">Cuscuta europaea</name>
    <name type="common">European dodder</name>
    <dbReference type="NCBI Taxonomy" id="41803"/>
    <lineage>
        <taxon>Eukaryota</taxon>
        <taxon>Viridiplantae</taxon>
        <taxon>Streptophyta</taxon>
        <taxon>Embryophyta</taxon>
        <taxon>Tracheophyta</taxon>
        <taxon>Spermatophyta</taxon>
        <taxon>Magnoliopsida</taxon>
        <taxon>eudicotyledons</taxon>
        <taxon>Gunneridae</taxon>
        <taxon>Pentapetalae</taxon>
        <taxon>asterids</taxon>
        <taxon>lamiids</taxon>
        <taxon>Solanales</taxon>
        <taxon>Convolvulaceae</taxon>
        <taxon>Cuscuteae</taxon>
        <taxon>Cuscuta</taxon>
        <taxon>Cuscuta subgen. Cuscuta</taxon>
    </lineage>
</organism>
<keyword evidence="2" id="KW-1185">Reference proteome</keyword>
<name>A0A9P0ZEM0_CUSEU</name>
<sequence length="135" mass="15632">MFMPREIKMSRLSISFVLLLGILLSGKLRFSLCDATLKCSKPEPNDKCWKLLIQYVQADRNDGRVPPPTSPFPDCCPDVRNLGEECFWYWVDHENGKLGYHNYDVEVVYFRTIDAWSSCQEMPSLTNFSAWNANN</sequence>
<evidence type="ECO:0008006" key="3">
    <source>
        <dbReference type="Google" id="ProtNLM"/>
    </source>
</evidence>
<dbReference type="Proteomes" id="UP001152484">
    <property type="component" value="Unassembled WGS sequence"/>
</dbReference>
<dbReference type="EMBL" id="CAMAPE010000038">
    <property type="protein sequence ID" value="CAH9100662.1"/>
    <property type="molecule type" value="Genomic_DNA"/>
</dbReference>
<dbReference type="AlphaFoldDB" id="A0A9P0ZEM0"/>
<evidence type="ECO:0000313" key="2">
    <source>
        <dbReference type="Proteomes" id="UP001152484"/>
    </source>
</evidence>
<proteinExistence type="predicted"/>